<keyword evidence="3" id="KW-0295">Fungicide</keyword>
<organism evidence="9 10">
    <name type="scientific">Eucalyptus globulus</name>
    <name type="common">Tasmanian blue gum</name>
    <dbReference type="NCBI Taxonomy" id="34317"/>
    <lineage>
        <taxon>Eukaryota</taxon>
        <taxon>Viridiplantae</taxon>
        <taxon>Streptophyta</taxon>
        <taxon>Embryophyta</taxon>
        <taxon>Tracheophyta</taxon>
        <taxon>Spermatophyta</taxon>
        <taxon>Magnoliopsida</taxon>
        <taxon>eudicotyledons</taxon>
        <taxon>Gunneridae</taxon>
        <taxon>Pentapetalae</taxon>
        <taxon>rosids</taxon>
        <taxon>malvids</taxon>
        <taxon>Myrtales</taxon>
        <taxon>Myrtaceae</taxon>
        <taxon>Myrtoideae</taxon>
        <taxon>Eucalypteae</taxon>
        <taxon>Eucalyptus</taxon>
    </lineage>
</organism>
<keyword evidence="2" id="KW-0929">Antimicrobial</keyword>
<dbReference type="AlphaFoldDB" id="A0ABD3KAJ1"/>
<dbReference type="Proteomes" id="UP001634007">
    <property type="component" value="Unassembled WGS sequence"/>
</dbReference>
<dbReference type="SMART" id="SM00505">
    <property type="entry name" value="Knot1"/>
    <property type="match status" value="1"/>
</dbReference>
<keyword evidence="10" id="KW-1185">Reference proteome</keyword>
<keyword evidence="4" id="KW-0732">Signal</keyword>
<evidence type="ECO:0000256" key="2">
    <source>
        <dbReference type="ARBA" id="ARBA00022529"/>
    </source>
</evidence>
<feature type="domain" description="Knottins-like" evidence="8">
    <location>
        <begin position="34"/>
        <end position="82"/>
    </location>
</feature>
<dbReference type="CDD" id="cd00107">
    <property type="entry name" value="Knot1"/>
    <property type="match status" value="1"/>
</dbReference>
<name>A0ABD3KAJ1_EUCGL</name>
<sequence length="100" mass="11073">MAKLTSNQLAYSLYLLSIFFLLISTEMAMVEGKLCERRSKMWSGFCGNSGNCDRQCKNWEGARSGACHAQSLGFACFCYFNCRSRGLSGSVPSLVLYISV</sequence>
<evidence type="ECO:0000259" key="8">
    <source>
        <dbReference type="SMART" id="SM00505"/>
    </source>
</evidence>
<keyword evidence="7" id="KW-0812">Transmembrane</keyword>
<dbReference type="Gene3D" id="3.30.30.10">
    <property type="entry name" value="Knottin, scorpion toxin-like"/>
    <property type="match status" value="1"/>
</dbReference>
<dbReference type="InterPro" id="IPR003614">
    <property type="entry name" value="Knottins"/>
</dbReference>
<evidence type="ECO:0000256" key="4">
    <source>
        <dbReference type="ARBA" id="ARBA00022729"/>
    </source>
</evidence>
<dbReference type="Pfam" id="PF00304">
    <property type="entry name" value="Gamma-thionin"/>
    <property type="match status" value="1"/>
</dbReference>
<dbReference type="PANTHER" id="PTHR33147">
    <property type="entry name" value="DEFENSIN-LIKE PROTEIN 1"/>
    <property type="match status" value="1"/>
</dbReference>
<keyword evidence="5" id="KW-0611">Plant defense</keyword>
<dbReference type="InterPro" id="IPR008176">
    <property type="entry name" value="Defensin_plant"/>
</dbReference>
<dbReference type="PANTHER" id="PTHR33147:SF46">
    <property type="entry name" value="DEFENSIN-LIKE PROTEIN 19"/>
    <property type="match status" value="1"/>
</dbReference>
<keyword evidence="6" id="KW-1015">Disulfide bond</keyword>
<accession>A0ABD3KAJ1</accession>
<comment type="caution">
    <text evidence="9">The sequence shown here is derived from an EMBL/GenBank/DDBJ whole genome shotgun (WGS) entry which is preliminary data.</text>
</comment>
<gene>
    <name evidence="9" type="ORF">ACJRO7_023954</name>
</gene>
<evidence type="ECO:0000256" key="1">
    <source>
        <dbReference type="ARBA" id="ARBA00006722"/>
    </source>
</evidence>
<protein>
    <recommendedName>
        <fullName evidence="8">Knottins-like domain-containing protein</fullName>
    </recommendedName>
</protein>
<comment type="similarity">
    <text evidence="1">Belongs to the DEFL family.</text>
</comment>
<dbReference type="GO" id="GO:0031640">
    <property type="term" value="P:killing of cells of another organism"/>
    <property type="evidence" value="ECO:0007669"/>
    <property type="project" value="UniProtKB-KW"/>
</dbReference>
<evidence type="ECO:0000313" key="9">
    <source>
        <dbReference type="EMBL" id="KAL3734692.1"/>
    </source>
</evidence>
<dbReference type="GO" id="GO:0050832">
    <property type="term" value="P:defense response to fungus"/>
    <property type="evidence" value="ECO:0007669"/>
    <property type="project" value="UniProtKB-KW"/>
</dbReference>
<evidence type="ECO:0000313" key="10">
    <source>
        <dbReference type="Proteomes" id="UP001634007"/>
    </source>
</evidence>
<evidence type="ECO:0000256" key="5">
    <source>
        <dbReference type="ARBA" id="ARBA00022821"/>
    </source>
</evidence>
<evidence type="ECO:0000256" key="7">
    <source>
        <dbReference type="SAM" id="Phobius"/>
    </source>
</evidence>
<feature type="transmembrane region" description="Helical" evidence="7">
    <location>
        <begin position="12"/>
        <end position="30"/>
    </location>
</feature>
<dbReference type="SUPFAM" id="SSF57095">
    <property type="entry name" value="Scorpion toxin-like"/>
    <property type="match status" value="1"/>
</dbReference>
<keyword evidence="7" id="KW-0472">Membrane</keyword>
<proteinExistence type="inferred from homology"/>
<dbReference type="InterPro" id="IPR036574">
    <property type="entry name" value="Scorpion_toxin-like_sf"/>
</dbReference>
<keyword evidence="7" id="KW-1133">Transmembrane helix</keyword>
<reference evidence="9 10" key="1">
    <citation type="submission" date="2024-11" db="EMBL/GenBank/DDBJ databases">
        <title>Chromosome-level genome assembly of Eucalyptus globulus Labill. provides insights into its genome evolution.</title>
        <authorList>
            <person name="Li X."/>
        </authorList>
    </citation>
    <scope>NUCLEOTIDE SEQUENCE [LARGE SCALE GENOMIC DNA]</scope>
    <source>
        <strain evidence="9">CL2024</strain>
        <tissue evidence="9">Fresh tender leaves</tissue>
    </source>
</reference>
<dbReference type="EMBL" id="JBJKBG010000006">
    <property type="protein sequence ID" value="KAL3734692.1"/>
    <property type="molecule type" value="Genomic_DNA"/>
</dbReference>
<dbReference type="PROSITE" id="PS00940">
    <property type="entry name" value="GAMMA_THIONIN"/>
    <property type="match status" value="1"/>
</dbReference>
<evidence type="ECO:0000256" key="6">
    <source>
        <dbReference type="ARBA" id="ARBA00023157"/>
    </source>
</evidence>
<evidence type="ECO:0000256" key="3">
    <source>
        <dbReference type="ARBA" id="ARBA00022577"/>
    </source>
</evidence>